<evidence type="ECO:0000313" key="4">
    <source>
        <dbReference type="Proteomes" id="UP000030108"/>
    </source>
</evidence>
<name>X8J5E0_9AGAM</name>
<keyword evidence="3" id="KW-0418">Kinase</keyword>
<feature type="domain" description="Protein kinase" evidence="2">
    <location>
        <begin position="65"/>
        <end position="284"/>
    </location>
</feature>
<dbReference type="AlphaFoldDB" id="X8J5E0"/>
<dbReference type="PANTHER" id="PTHR44329">
    <property type="entry name" value="SERINE/THREONINE-PROTEIN KINASE TNNI3K-RELATED"/>
    <property type="match status" value="1"/>
</dbReference>
<feature type="compositionally biased region" description="Polar residues" evidence="1">
    <location>
        <begin position="14"/>
        <end position="37"/>
    </location>
</feature>
<dbReference type="InterPro" id="IPR051681">
    <property type="entry name" value="Ser/Thr_Kinases-Pseudokinases"/>
</dbReference>
<protein>
    <submittedName>
        <fullName evidence="3">Tyrosine kinase domain protein</fullName>
    </submittedName>
</protein>
<dbReference type="InterPro" id="IPR000719">
    <property type="entry name" value="Prot_kinase_dom"/>
</dbReference>
<reference evidence="4" key="1">
    <citation type="journal article" date="2014" name="Genome Announc.">
        <title>Draft genome sequence of the plant-pathogenic soil fungus Rhizoctonia solani anastomosis group 3 strain Rhs1AP.</title>
        <authorList>
            <person name="Cubeta M.A."/>
            <person name="Thomas E."/>
            <person name="Dean R.A."/>
            <person name="Jabaji S."/>
            <person name="Neate S.M."/>
            <person name="Tavantzis S."/>
            <person name="Toda T."/>
            <person name="Vilgalys R."/>
            <person name="Bharathan N."/>
            <person name="Fedorova-Abrams N."/>
            <person name="Pakala S.B."/>
            <person name="Pakala S.M."/>
            <person name="Zafar N."/>
            <person name="Joardar V."/>
            <person name="Losada L."/>
            <person name="Nierman W.C."/>
        </authorList>
    </citation>
    <scope>NUCLEOTIDE SEQUENCE [LARGE SCALE GENOMIC DNA]</scope>
    <source>
        <strain evidence="4">AG-3</strain>
    </source>
</reference>
<dbReference type="PROSITE" id="PS50011">
    <property type="entry name" value="PROTEIN_KINASE_DOM"/>
    <property type="match status" value="1"/>
</dbReference>
<feature type="region of interest" description="Disordered" evidence="1">
    <location>
        <begin position="1"/>
        <end position="37"/>
    </location>
</feature>
<dbReference type="SMART" id="SM00220">
    <property type="entry name" value="S_TKc"/>
    <property type="match status" value="1"/>
</dbReference>
<dbReference type="InterPro" id="IPR011009">
    <property type="entry name" value="Kinase-like_dom_sf"/>
</dbReference>
<dbReference type="EMBL" id="JATN01000322">
    <property type="protein sequence ID" value="EUC56451.1"/>
    <property type="molecule type" value="Genomic_DNA"/>
</dbReference>
<dbReference type="Pfam" id="PF00069">
    <property type="entry name" value="Pkinase"/>
    <property type="match status" value="1"/>
</dbReference>
<sequence>MNYPDSNKLGPYQDANQTQPEEEPTSQSAASTHTRIDSSMSTDEMIDFLRSRGVRGITDQIDSSSATRFPTIVGGMSEVYEARLTDGSRVAIKCPRIDSWGDDMHMQLLLERTARELYVWSKCAHPNLVPLIGMAQFRGQISLISPWMENGTISQYLSHTSASLTTRYRMCEMISAVTTHLHDRGIAHGNIKGSKILVSKDGTPMLGGFGNAGLREMSFQFSSVQSNTGFTMRWAAPELLIGECEMPTLYADIYALGMVSLGLSLQVNPYIDPLIVSNYCERKS</sequence>
<gene>
    <name evidence="3" type="ORF">RSOL_179550</name>
</gene>
<dbReference type="SUPFAM" id="SSF56112">
    <property type="entry name" value="Protein kinase-like (PK-like)"/>
    <property type="match status" value="1"/>
</dbReference>
<dbReference type="Gene3D" id="1.10.510.10">
    <property type="entry name" value="Transferase(Phosphotransferase) domain 1"/>
    <property type="match status" value="1"/>
</dbReference>
<proteinExistence type="predicted"/>
<evidence type="ECO:0000313" key="3">
    <source>
        <dbReference type="EMBL" id="EUC56451.1"/>
    </source>
</evidence>
<accession>X8J5E0</accession>
<dbReference type="GO" id="GO:0005524">
    <property type="term" value="F:ATP binding"/>
    <property type="evidence" value="ECO:0007669"/>
    <property type="project" value="InterPro"/>
</dbReference>
<evidence type="ECO:0000256" key="1">
    <source>
        <dbReference type="SAM" id="MobiDB-lite"/>
    </source>
</evidence>
<dbReference type="OrthoDB" id="346907at2759"/>
<dbReference type="CDD" id="cd00180">
    <property type="entry name" value="PKc"/>
    <property type="match status" value="1"/>
</dbReference>
<keyword evidence="3" id="KW-0808">Transferase</keyword>
<dbReference type="PANTHER" id="PTHR44329:SF214">
    <property type="entry name" value="PROTEIN KINASE DOMAIN-CONTAINING PROTEIN"/>
    <property type="match status" value="1"/>
</dbReference>
<dbReference type="Proteomes" id="UP000030108">
    <property type="component" value="Unassembled WGS sequence"/>
</dbReference>
<evidence type="ECO:0000259" key="2">
    <source>
        <dbReference type="PROSITE" id="PS50011"/>
    </source>
</evidence>
<dbReference type="GO" id="GO:0004674">
    <property type="term" value="F:protein serine/threonine kinase activity"/>
    <property type="evidence" value="ECO:0007669"/>
    <property type="project" value="TreeGrafter"/>
</dbReference>
<comment type="caution">
    <text evidence="3">The sequence shown here is derived from an EMBL/GenBank/DDBJ whole genome shotgun (WGS) entry which is preliminary data.</text>
</comment>
<organism evidence="3 4">
    <name type="scientific">Rhizoctonia solani AG-3 Rhs1AP</name>
    <dbReference type="NCBI Taxonomy" id="1086054"/>
    <lineage>
        <taxon>Eukaryota</taxon>
        <taxon>Fungi</taxon>
        <taxon>Dikarya</taxon>
        <taxon>Basidiomycota</taxon>
        <taxon>Agaricomycotina</taxon>
        <taxon>Agaricomycetes</taxon>
        <taxon>Cantharellales</taxon>
        <taxon>Ceratobasidiaceae</taxon>
        <taxon>Rhizoctonia</taxon>
    </lineage>
</organism>